<evidence type="ECO:0000313" key="6">
    <source>
        <dbReference type="EMBL" id="CEL61944.1"/>
    </source>
</evidence>
<feature type="domain" description="Zn(2)-C6 fungal-type" evidence="4">
    <location>
        <begin position="49"/>
        <end position="78"/>
    </location>
</feature>
<dbReference type="Proteomes" id="UP000059188">
    <property type="component" value="Unassembled WGS sequence"/>
</dbReference>
<dbReference type="SUPFAM" id="SSF57701">
    <property type="entry name" value="Zn2/Cys6 DNA-binding domain"/>
    <property type="match status" value="1"/>
</dbReference>
<evidence type="ECO:0000259" key="5">
    <source>
        <dbReference type="PROSITE" id="PS51379"/>
    </source>
</evidence>
<evidence type="ECO:0008006" key="8">
    <source>
        <dbReference type="Google" id="ProtNLM"/>
    </source>
</evidence>
<dbReference type="PROSITE" id="PS51379">
    <property type="entry name" value="4FE4S_FER_2"/>
    <property type="match status" value="1"/>
</dbReference>
<dbReference type="PANTHER" id="PTHR31001:SF56">
    <property type="entry name" value="ZN(2)-C6 FUNGAL-TYPE DOMAIN-CONTAINING PROTEIN"/>
    <property type="match status" value="1"/>
</dbReference>
<organism evidence="6 7">
    <name type="scientific">Thanatephorus cucumeris (strain AG1-IB / isolate 7/3/14)</name>
    <name type="common">Lettuce bottom rot fungus</name>
    <name type="synonym">Rhizoctonia solani</name>
    <dbReference type="NCBI Taxonomy" id="1108050"/>
    <lineage>
        <taxon>Eukaryota</taxon>
        <taxon>Fungi</taxon>
        <taxon>Dikarya</taxon>
        <taxon>Basidiomycota</taxon>
        <taxon>Agaricomycotina</taxon>
        <taxon>Agaricomycetes</taxon>
        <taxon>Cantharellales</taxon>
        <taxon>Ceratobasidiaceae</taxon>
        <taxon>Rhizoctonia</taxon>
        <taxon>Rhizoctonia solani AG-1</taxon>
    </lineage>
</organism>
<dbReference type="GO" id="GO:0000981">
    <property type="term" value="F:DNA-binding transcription factor activity, RNA polymerase II-specific"/>
    <property type="evidence" value="ECO:0007669"/>
    <property type="project" value="InterPro"/>
</dbReference>
<dbReference type="EMBL" id="LN679105">
    <property type="protein sequence ID" value="CEL61944.1"/>
    <property type="molecule type" value="Genomic_DNA"/>
</dbReference>
<dbReference type="InterPro" id="IPR017896">
    <property type="entry name" value="4Fe4S_Fe-S-bd"/>
</dbReference>
<keyword evidence="7" id="KW-1185">Reference proteome</keyword>
<evidence type="ECO:0000259" key="4">
    <source>
        <dbReference type="PROSITE" id="PS50048"/>
    </source>
</evidence>
<reference evidence="6 7" key="1">
    <citation type="submission" date="2014-11" db="EMBL/GenBank/DDBJ databases">
        <authorList>
            <person name="Wibberg Daniel"/>
        </authorList>
    </citation>
    <scope>NUCLEOTIDE SEQUENCE [LARGE SCALE GENOMIC DNA]</scope>
    <source>
        <strain evidence="6">Rhizoctonia solani AG1-IB 7/3/14</strain>
    </source>
</reference>
<comment type="subcellular location">
    <subcellularLocation>
        <location evidence="1">Nucleus</location>
    </subcellularLocation>
</comment>
<dbReference type="AlphaFoldDB" id="A0A0B7FYK5"/>
<dbReference type="CDD" id="cd00067">
    <property type="entry name" value="GAL4"/>
    <property type="match status" value="1"/>
</dbReference>
<dbReference type="Pfam" id="PF00172">
    <property type="entry name" value="Zn_clus"/>
    <property type="match status" value="1"/>
</dbReference>
<dbReference type="InterPro" id="IPR050613">
    <property type="entry name" value="Sec_Metabolite_Reg"/>
</dbReference>
<dbReference type="GO" id="GO:0008270">
    <property type="term" value="F:zinc ion binding"/>
    <property type="evidence" value="ECO:0007669"/>
    <property type="project" value="InterPro"/>
</dbReference>
<gene>
    <name evidence="6" type="ORF">RSOLAG1IB_04694</name>
</gene>
<feature type="domain" description="4Fe-4S ferredoxin-type" evidence="5">
    <location>
        <begin position="56"/>
        <end position="88"/>
    </location>
</feature>
<dbReference type="OrthoDB" id="424974at2759"/>
<feature type="region of interest" description="Disordered" evidence="3">
    <location>
        <begin position="118"/>
        <end position="137"/>
    </location>
</feature>
<dbReference type="PANTHER" id="PTHR31001">
    <property type="entry name" value="UNCHARACTERIZED TRANSCRIPTIONAL REGULATORY PROTEIN"/>
    <property type="match status" value="1"/>
</dbReference>
<accession>A0A0B7FYK5</accession>
<dbReference type="Gene3D" id="4.10.240.10">
    <property type="entry name" value="Zn(2)-C6 fungal-type DNA-binding domain"/>
    <property type="match status" value="1"/>
</dbReference>
<evidence type="ECO:0000256" key="2">
    <source>
        <dbReference type="ARBA" id="ARBA00023242"/>
    </source>
</evidence>
<dbReference type="InterPro" id="IPR001138">
    <property type="entry name" value="Zn2Cys6_DnaBD"/>
</dbReference>
<protein>
    <recommendedName>
        <fullName evidence="8">Zn(2)-C6 fungal-type domain-containing protein</fullName>
    </recommendedName>
</protein>
<feature type="region of interest" description="Disordered" evidence="3">
    <location>
        <begin position="144"/>
        <end position="217"/>
    </location>
</feature>
<evidence type="ECO:0000256" key="1">
    <source>
        <dbReference type="ARBA" id="ARBA00004123"/>
    </source>
</evidence>
<dbReference type="InterPro" id="IPR036864">
    <property type="entry name" value="Zn2-C6_fun-type_DNA-bd_sf"/>
</dbReference>
<evidence type="ECO:0000256" key="3">
    <source>
        <dbReference type="SAM" id="MobiDB-lite"/>
    </source>
</evidence>
<name>A0A0B7FYK5_THACB</name>
<feature type="compositionally biased region" description="Low complexity" evidence="3">
    <location>
        <begin position="161"/>
        <end position="174"/>
    </location>
</feature>
<dbReference type="PROSITE" id="PS50048">
    <property type="entry name" value="ZN2_CY6_FUNGAL_2"/>
    <property type="match status" value="1"/>
</dbReference>
<sequence>MKSPKRGPTPTSLSFFYVPECGRNRTTPMSHSVADSNIPQRRRGVGPLSCRECRRLKLKCNRQFPCTSCERRGCASVCPNGIVEAGRGSRRHILATTSQLQETVRCLESRISELEDALEESHARYSSNPHPLLQDHTPTQAQISNAPSTFVPIPGQPSPPSATIASTSPPAYSPQDSVYHLDNPGSNTPHTHPFSDHYDHLSQSTMGNAGDVSSSSSSSVEFSTFVAPYTNRNVSSVRSGLIPQGQQQDRIPEVSDYYMYHPYYQNQWP</sequence>
<proteinExistence type="predicted"/>
<dbReference type="GO" id="GO:0005634">
    <property type="term" value="C:nucleus"/>
    <property type="evidence" value="ECO:0007669"/>
    <property type="project" value="UniProtKB-SubCell"/>
</dbReference>
<keyword evidence="2" id="KW-0539">Nucleus</keyword>
<dbReference type="STRING" id="1108050.A0A0B7FYK5"/>
<dbReference type="PROSITE" id="PS00463">
    <property type="entry name" value="ZN2_CY6_FUNGAL_1"/>
    <property type="match status" value="1"/>
</dbReference>
<evidence type="ECO:0000313" key="7">
    <source>
        <dbReference type="Proteomes" id="UP000059188"/>
    </source>
</evidence>
<dbReference type="SMART" id="SM00066">
    <property type="entry name" value="GAL4"/>
    <property type="match status" value="1"/>
</dbReference>